<name>A0ABU8ES51_9GAMM</name>
<reference evidence="2 3" key="1">
    <citation type="submission" date="2023-12" db="EMBL/GenBank/DDBJ databases">
        <title>Friends and Foes: Symbiotic and Algicidal bacterial influence on Karenia brevis blooms.</title>
        <authorList>
            <person name="Fei C."/>
            <person name="Mohamed A.R."/>
            <person name="Booker A."/>
            <person name="Arshad M."/>
            <person name="Klass S."/>
            <person name="Ahn S."/>
            <person name="Gilbert P.M."/>
            <person name="Heil C.A."/>
            <person name="Martinez J.M."/>
            <person name="Amin S.A."/>
        </authorList>
    </citation>
    <scope>NUCLEOTIDE SEQUENCE [LARGE SCALE GENOMIC DNA]</scope>
    <source>
        <strain evidence="2 3">CE15</strain>
    </source>
</reference>
<dbReference type="Gene3D" id="3.40.50.300">
    <property type="entry name" value="P-loop containing nucleotide triphosphate hydrolases"/>
    <property type="match status" value="1"/>
</dbReference>
<keyword evidence="3" id="KW-1185">Reference proteome</keyword>
<dbReference type="RefSeq" id="WP_336435225.1">
    <property type="nucleotide sequence ID" value="NZ_JBAWKS010000001.1"/>
</dbReference>
<feature type="region of interest" description="Disordered" evidence="1">
    <location>
        <begin position="1061"/>
        <end position="1134"/>
    </location>
</feature>
<feature type="compositionally biased region" description="Basic and acidic residues" evidence="1">
    <location>
        <begin position="1061"/>
        <end position="1073"/>
    </location>
</feature>
<accession>A0ABU8ES51</accession>
<evidence type="ECO:0008006" key="4">
    <source>
        <dbReference type="Google" id="ProtNLM"/>
    </source>
</evidence>
<dbReference type="InterPro" id="IPR027417">
    <property type="entry name" value="P-loop_NTPase"/>
</dbReference>
<dbReference type="EMBL" id="JBAWKS010000001">
    <property type="protein sequence ID" value="MEI4549804.1"/>
    <property type="molecule type" value="Genomic_DNA"/>
</dbReference>
<sequence length="1134" mass="128981">MSNSENAIILNLEMATDVVNLKYDQVFQTEARKTIFDKIQKQLSLIDKGDKNYDELFYERYHNAITVTGPRGSGKSTFLRHILSCLEKPEKIADEEHRAEIPKRLSVLRIIDPTLISSKEHVLIILISQIRDIVNKSVTSTSSEEFKKYEAALRDLAGGLCQIDGIGASKYGAEWEDKTYILEKGLEKATDGRNLERNLNSFIDKALGVIDKDAFVVTFDDIDTQFERGWPVLETVRKYLTSDRWVVLISGDIELYSVLVKSAQYKSLGKEIMRYERASSEYHKNENMPNFQDDHLVAKAGELEEQYLMKVLKPENRVNMLTLHQKAMLSESKSNLTNIQVVNERKLKSPENLLSYPLEKVLDKFLSECLAINHGQEVKSYYAGILSLPTRTLLQLIKSIAEDLELGKNIESFTLEEFKAKKAQFTKLSNRVISIFSSSFARFNISQADLQVCTYSNVKLARVFWDWAIKNDYWKDINSLNVGSDDESLNARILTFKIMISNKTKFSISDAFQWMVFTGFPLHLALNTRLTGGKFPDKELILDYVGIGERYQNLIQTTQRSLVYKLALDESKTSAESLGLLTVPGSNEISLLFETNLERFYSISALAEFKNTTINKAPNATEKKKARAKLKRAYHHGINEIIHNDTNYKEFNALEPWIQGISEVYKQKELTSLESRTIGLIYNTIDSVNEIFDLGHLINLARVSVKGIKKSSETNLLSAITLLSAIFELKNVDGVTEETIAKSLFEILPQVPVLPPKLINGGEDNSEEEDENEDTVFDESEYKGEFYSNLYKWLCKVDEIWPTLAISNNSLTTLFLNFIENISELKQGNAIGESLHSQIVLFLHYCLIEDANRENYFGLATKGLNNTEKELHQNIRKYFAKFTTCKEIEIKKQRENFIKVHKELLINPKTSIFGLILACPIIGVFLQRQPLEKSTDQGWDWIKAHASAFIQLTSDNEKLHDAITSNSNDAQMLPSLNSVAGNDVKTDEYLATHYHDFMMEIEQYSQSIKVQGKIDDVSVQFENLSPILNSIPLTSLTTKQQLEIKLELDLESDLGKKAEESLDKAQVNKDKQAGESPEQAEIVEDKQVDENLEQVQVNEDEQVEEKLEQAPVVKDKQDETNPADELTRSNNGGQ</sequence>
<dbReference type="Proteomes" id="UP001382455">
    <property type="component" value="Unassembled WGS sequence"/>
</dbReference>
<organism evidence="2 3">
    <name type="scientific">Pseudoalteromonas spongiae</name>
    <dbReference type="NCBI Taxonomy" id="298657"/>
    <lineage>
        <taxon>Bacteria</taxon>
        <taxon>Pseudomonadati</taxon>
        <taxon>Pseudomonadota</taxon>
        <taxon>Gammaproteobacteria</taxon>
        <taxon>Alteromonadales</taxon>
        <taxon>Pseudoalteromonadaceae</taxon>
        <taxon>Pseudoalteromonas</taxon>
    </lineage>
</organism>
<gene>
    <name evidence="2" type="ORF">WAE96_08935</name>
</gene>
<dbReference type="SUPFAM" id="SSF52540">
    <property type="entry name" value="P-loop containing nucleoside triphosphate hydrolases"/>
    <property type="match status" value="2"/>
</dbReference>
<evidence type="ECO:0000313" key="3">
    <source>
        <dbReference type="Proteomes" id="UP001382455"/>
    </source>
</evidence>
<protein>
    <recommendedName>
        <fullName evidence="4">AAA+ ATPase domain-containing protein</fullName>
    </recommendedName>
</protein>
<feature type="compositionally biased region" description="Basic and acidic residues" evidence="1">
    <location>
        <begin position="1104"/>
        <end position="1119"/>
    </location>
</feature>
<comment type="caution">
    <text evidence="2">The sequence shown here is derived from an EMBL/GenBank/DDBJ whole genome shotgun (WGS) entry which is preliminary data.</text>
</comment>
<proteinExistence type="predicted"/>
<evidence type="ECO:0000313" key="2">
    <source>
        <dbReference type="EMBL" id="MEI4549804.1"/>
    </source>
</evidence>
<evidence type="ECO:0000256" key="1">
    <source>
        <dbReference type="SAM" id="MobiDB-lite"/>
    </source>
</evidence>